<dbReference type="EMBL" id="CP058595">
    <property type="protein sequence ID" value="QLG44695.1"/>
    <property type="molecule type" value="Genomic_DNA"/>
</dbReference>
<dbReference type="SUPFAM" id="SSF51206">
    <property type="entry name" value="cAMP-binding domain-like"/>
    <property type="match status" value="1"/>
</dbReference>
<dbReference type="Proteomes" id="UP000509302">
    <property type="component" value="Chromosome"/>
</dbReference>
<accession>A0A7H9AN39</accession>
<organism evidence="2 3">
    <name type="scientific">Costertonia aggregata</name>
    <dbReference type="NCBI Taxonomy" id="343403"/>
    <lineage>
        <taxon>Bacteria</taxon>
        <taxon>Pseudomonadati</taxon>
        <taxon>Bacteroidota</taxon>
        <taxon>Flavobacteriia</taxon>
        <taxon>Flavobacteriales</taxon>
        <taxon>Flavobacteriaceae</taxon>
        <taxon>Costertonia</taxon>
    </lineage>
</organism>
<dbReference type="Pfam" id="PF00027">
    <property type="entry name" value="cNMP_binding"/>
    <property type="match status" value="1"/>
</dbReference>
<name>A0A7H9AN39_9FLAO</name>
<keyword evidence="3" id="KW-1185">Reference proteome</keyword>
<feature type="domain" description="Cyclic nucleotide-binding" evidence="1">
    <location>
        <begin position="30"/>
        <end position="117"/>
    </location>
</feature>
<dbReference type="InterPro" id="IPR018490">
    <property type="entry name" value="cNMP-bd_dom_sf"/>
</dbReference>
<protein>
    <submittedName>
        <fullName evidence="2">Crp/Fnr family transcriptional regulator</fullName>
    </submittedName>
</protein>
<evidence type="ECO:0000259" key="1">
    <source>
        <dbReference type="Pfam" id="PF00027"/>
    </source>
</evidence>
<dbReference type="Gene3D" id="2.60.120.10">
    <property type="entry name" value="Jelly Rolls"/>
    <property type="match status" value="1"/>
</dbReference>
<dbReference type="KEGG" id="cagg:HYG79_04820"/>
<evidence type="ECO:0000313" key="3">
    <source>
        <dbReference type="Proteomes" id="UP000509302"/>
    </source>
</evidence>
<dbReference type="InterPro" id="IPR014710">
    <property type="entry name" value="RmlC-like_jellyroll"/>
</dbReference>
<sequence>MGNAVVKYLNQNGTYSTNELELLEEALEYKTLNKNDFVLKAGEICDSVGFVTNGSFFQYKYDDNGNTIVSDFYIESDWVINTKSFTSQKPSEYNIQAFKKSSIYFLSIESIHSLIAKSQSFLQMGKVLEAGNSSNTFFKDLKAPDDKYALLLKERPEIIKRFPQKLIASYLNITPETLSRVRKRLK</sequence>
<dbReference type="AlphaFoldDB" id="A0A7H9AN39"/>
<dbReference type="RefSeq" id="WP_179241028.1">
    <property type="nucleotide sequence ID" value="NZ_CP058595.1"/>
</dbReference>
<gene>
    <name evidence="2" type="ORF">HYG79_04820</name>
</gene>
<proteinExistence type="predicted"/>
<dbReference type="InterPro" id="IPR000595">
    <property type="entry name" value="cNMP-bd_dom"/>
</dbReference>
<evidence type="ECO:0000313" key="2">
    <source>
        <dbReference type="EMBL" id="QLG44695.1"/>
    </source>
</evidence>
<reference evidence="2 3" key="1">
    <citation type="journal article" date="2006" name="Int. J. Syst. Evol. Microbiol.">
        <title>Costertonia aggregata gen. nov., sp. nov., a mesophilic marine bacterium of the family Flavobacteriaceae, isolated from a mature biofilm.</title>
        <authorList>
            <person name="Kwon K.K."/>
            <person name="Lee Y.K."/>
            <person name="Lee H.K."/>
        </authorList>
    </citation>
    <scope>NUCLEOTIDE SEQUENCE [LARGE SCALE GENOMIC DNA]</scope>
    <source>
        <strain evidence="2 3">KCCM 42265</strain>
    </source>
</reference>